<dbReference type="Proteomes" id="UP000293195">
    <property type="component" value="Unassembled WGS sequence"/>
</dbReference>
<feature type="domain" description="Protein kinase" evidence="1">
    <location>
        <begin position="15"/>
        <end position="284"/>
    </location>
</feature>
<evidence type="ECO:0000313" key="3">
    <source>
        <dbReference type="Proteomes" id="UP000293195"/>
    </source>
</evidence>
<dbReference type="InterPro" id="IPR011009">
    <property type="entry name" value="Kinase-like_dom_sf"/>
</dbReference>
<sequence>MTNHSTSSNVVGIRYGIGKQLSEGSFGIVFEGINLLNQQQVAIKFEPHKSKAPQLRNEYHTYKALVGCPGIPNVYYFGQEGMHNILVIDLLGPSLEDLFDSCNRKFTIKTVVIISKQILSRVQAIHEKNLVHRNIKPENFLVGRPGSKSANSIHVVDFGMAKQYRNPMTKQHISYQERKSLTSTARYMSANAHLKREQSRRDDLEALGLKATTIKQKYAKIGKMKQTIPIGHICNGFPKEFSRYLIYVRNLGFEDTPDYEYLRGLLTKALKSAGEVEDGEYDWMNLSNGRDWKFMGINSSAVPQVHHSNVRQNTPTAVIVHDRSKNRYPPTKQDHLLELLPYPIATRSVLERKRDQAASCQAQFQHSQSNLNQTQYHATLSQSTNAQQLRPERVHHTEGFVQKLSKILCCN</sequence>
<dbReference type="InterPro" id="IPR000719">
    <property type="entry name" value="Prot_kinase_dom"/>
</dbReference>
<dbReference type="Gene3D" id="1.10.510.10">
    <property type="entry name" value="Transferase(Phosphotransferase) domain 1"/>
    <property type="match status" value="1"/>
</dbReference>
<comment type="caution">
    <text evidence="2">The sequence shown here is derived from an EMBL/GenBank/DDBJ whole genome shotgun (WGS) entry which is preliminary data.</text>
</comment>
<proteinExistence type="predicted"/>
<dbReference type="GO" id="GO:0016301">
    <property type="term" value="F:kinase activity"/>
    <property type="evidence" value="ECO:0007669"/>
    <property type="project" value="UniProtKB-KW"/>
</dbReference>
<gene>
    <name evidence="2" type="ORF">AA0119_g12665</name>
</gene>
<organism evidence="2 3">
    <name type="scientific">Alternaria tenuissima</name>
    <dbReference type="NCBI Taxonomy" id="119927"/>
    <lineage>
        <taxon>Eukaryota</taxon>
        <taxon>Fungi</taxon>
        <taxon>Dikarya</taxon>
        <taxon>Ascomycota</taxon>
        <taxon>Pezizomycotina</taxon>
        <taxon>Dothideomycetes</taxon>
        <taxon>Pleosporomycetidae</taxon>
        <taxon>Pleosporales</taxon>
        <taxon>Pleosporineae</taxon>
        <taxon>Pleosporaceae</taxon>
        <taxon>Alternaria</taxon>
        <taxon>Alternaria sect. Alternaria</taxon>
        <taxon>Alternaria alternata complex</taxon>
    </lineage>
</organism>
<protein>
    <submittedName>
        <fullName evidence="2">Casein kinase I 1</fullName>
    </submittedName>
</protein>
<keyword evidence="2" id="KW-0418">Kinase</keyword>
<dbReference type="PROSITE" id="PS50011">
    <property type="entry name" value="PROTEIN_KINASE_DOM"/>
    <property type="match status" value="1"/>
</dbReference>
<name>A0ABY0FU01_9PLEO</name>
<reference evidence="3" key="1">
    <citation type="journal article" date="2019" name="bioRxiv">
        <title>Genomics, evolutionary history and diagnostics of the Alternaria alternata species group including apple and Asian pear pathotypes.</title>
        <authorList>
            <person name="Armitage A.D."/>
            <person name="Cockerton H.M."/>
            <person name="Sreenivasaprasad S."/>
            <person name="Woodhall J.W."/>
            <person name="Lane C.R."/>
            <person name="Harrison R.J."/>
            <person name="Clarkson J.P."/>
        </authorList>
    </citation>
    <scope>NUCLEOTIDE SEQUENCE [LARGE SCALE GENOMIC DNA]</scope>
    <source>
        <strain evidence="3">FERA 635</strain>
    </source>
</reference>
<accession>A0ABY0FU01</accession>
<keyword evidence="3" id="KW-1185">Reference proteome</keyword>
<keyword evidence="2" id="KW-0808">Transferase</keyword>
<dbReference type="EMBL" id="PDXF01000130">
    <property type="protein sequence ID" value="RYN86680.1"/>
    <property type="molecule type" value="Genomic_DNA"/>
</dbReference>
<evidence type="ECO:0000259" key="1">
    <source>
        <dbReference type="PROSITE" id="PS50011"/>
    </source>
</evidence>
<dbReference type="Pfam" id="PF00069">
    <property type="entry name" value="Pkinase"/>
    <property type="match status" value="1"/>
</dbReference>
<dbReference type="PANTHER" id="PTHR11909">
    <property type="entry name" value="CASEIN KINASE-RELATED"/>
    <property type="match status" value="1"/>
</dbReference>
<evidence type="ECO:0000313" key="2">
    <source>
        <dbReference type="EMBL" id="RYN86680.1"/>
    </source>
</evidence>
<dbReference type="SUPFAM" id="SSF56112">
    <property type="entry name" value="Protein kinase-like (PK-like)"/>
    <property type="match status" value="1"/>
</dbReference>
<dbReference type="InterPro" id="IPR050235">
    <property type="entry name" value="CK1_Ser-Thr_kinase"/>
</dbReference>